<dbReference type="CDD" id="cd00009">
    <property type="entry name" value="AAA"/>
    <property type="match status" value="1"/>
</dbReference>
<dbReference type="STRING" id="1304275.C41B8_19151"/>
<comment type="caution">
    <text evidence="5">The sequence shown here is derived from an EMBL/GenBank/DDBJ whole genome shotgun (WGS) entry which is preliminary data.</text>
</comment>
<sequence length="258" mass="28902">MNLQHERIRALCQDLKLERIEAEWPHQAQQAAGQDASFADFLEQLLIAERDARTERSRQTLLKMASLPAVKTLEQYDFGFASGAPRAQLQELAALTFIERAENIVLLGPSGVGKSHLAIALAYRALMHGIKTRFVTAADLMLQLRAAQRQERLKQYFNRVVMGPKLLVIDEIGYLPFGREEANLFFNVVARRYERASMILTSNLAFTQWAGAFAGDQTLTAAMLDRLLHHAHIVQISGESYRLRNKSKAGVKPTASAV</sequence>
<dbReference type="InterPro" id="IPR027417">
    <property type="entry name" value="P-loop_NTPase"/>
</dbReference>
<dbReference type="Proteomes" id="UP000028302">
    <property type="component" value="Unassembled WGS sequence"/>
</dbReference>
<dbReference type="AlphaFoldDB" id="A0A084IFX3"/>
<organism evidence="5 6">
    <name type="scientific">Salinisphaera hydrothermalis (strain C41B8)</name>
    <dbReference type="NCBI Taxonomy" id="1304275"/>
    <lineage>
        <taxon>Bacteria</taxon>
        <taxon>Pseudomonadati</taxon>
        <taxon>Pseudomonadota</taxon>
        <taxon>Gammaproteobacteria</taxon>
        <taxon>Salinisphaerales</taxon>
        <taxon>Salinisphaeraceae</taxon>
        <taxon>Salinisphaera</taxon>
    </lineage>
</organism>
<reference evidence="5 6" key="1">
    <citation type="submission" date="2013-03" db="EMBL/GenBank/DDBJ databases">
        <title>Salinisphaera hydrothermalis C41B8 Genome Sequencing.</title>
        <authorList>
            <person name="Li C."/>
            <person name="Lai Q."/>
            <person name="Shao Z."/>
        </authorList>
    </citation>
    <scope>NUCLEOTIDE SEQUENCE [LARGE SCALE GENOMIC DNA]</scope>
    <source>
        <strain evidence="5 6">C41B8</strain>
    </source>
</reference>
<evidence type="ECO:0000256" key="3">
    <source>
        <dbReference type="ARBA" id="ARBA00022840"/>
    </source>
</evidence>
<evidence type="ECO:0000313" key="5">
    <source>
        <dbReference type="EMBL" id="KEZ75607.1"/>
    </source>
</evidence>
<evidence type="ECO:0000259" key="4">
    <source>
        <dbReference type="SMART" id="SM00382"/>
    </source>
</evidence>
<accession>A0A084IFX3</accession>
<dbReference type="GO" id="GO:0006260">
    <property type="term" value="P:DNA replication"/>
    <property type="evidence" value="ECO:0007669"/>
    <property type="project" value="TreeGrafter"/>
</dbReference>
<keyword evidence="3" id="KW-0067">ATP-binding</keyword>
<dbReference type="InterPro" id="IPR047661">
    <property type="entry name" value="IstB"/>
</dbReference>
<dbReference type="InterPro" id="IPR003593">
    <property type="entry name" value="AAA+_ATPase"/>
</dbReference>
<dbReference type="PANTHER" id="PTHR30050:SF4">
    <property type="entry name" value="ATP-BINDING PROTEIN RV3427C IN INSERTION SEQUENCE-RELATED"/>
    <property type="match status" value="1"/>
</dbReference>
<dbReference type="SUPFAM" id="SSF52540">
    <property type="entry name" value="P-loop containing nucleoside triphosphate hydrolases"/>
    <property type="match status" value="1"/>
</dbReference>
<feature type="domain" description="AAA+ ATPase" evidence="4">
    <location>
        <begin position="100"/>
        <end position="237"/>
    </location>
</feature>
<dbReference type="PIRSF" id="PIRSF003073">
    <property type="entry name" value="DNAC_TnpB_IstB"/>
    <property type="match status" value="1"/>
</dbReference>
<evidence type="ECO:0000256" key="1">
    <source>
        <dbReference type="ARBA" id="ARBA00008059"/>
    </source>
</evidence>
<dbReference type="InterPro" id="IPR028350">
    <property type="entry name" value="DNAC/IstB-like"/>
</dbReference>
<dbReference type="PANTHER" id="PTHR30050">
    <property type="entry name" value="CHROMOSOMAL REPLICATION INITIATOR PROTEIN DNAA"/>
    <property type="match status" value="1"/>
</dbReference>
<keyword evidence="2" id="KW-0547">Nucleotide-binding</keyword>
<name>A0A084IFX3_SALHC</name>
<dbReference type="InterPro" id="IPR002611">
    <property type="entry name" value="IstB_ATP-bd"/>
</dbReference>
<proteinExistence type="inferred from homology"/>
<dbReference type="FunFam" id="3.40.50.300:FF:000606">
    <property type="entry name" value="IS100 transposase orfB"/>
    <property type="match status" value="1"/>
</dbReference>
<dbReference type="Gene3D" id="3.40.50.300">
    <property type="entry name" value="P-loop containing nucleotide triphosphate hydrolases"/>
    <property type="match status" value="1"/>
</dbReference>
<dbReference type="Pfam" id="PF01695">
    <property type="entry name" value="IstB_IS21"/>
    <property type="match status" value="1"/>
</dbReference>
<evidence type="ECO:0000313" key="6">
    <source>
        <dbReference type="Proteomes" id="UP000028302"/>
    </source>
</evidence>
<dbReference type="SMART" id="SM00382">
    <property type="entry name" value="AAA"/>
    <property type="match status" value="1"/>
</dbReference>
<keyword evidence="6" id="KW-1185">Reference proteome</keyword>
<dbReference type="eggNOG" id="COG1484">
    <property type="taxonomic scope" value="Bacteria"/>
</dbReference>
<dbReference type="GO" id="GO:0005524">
    <property type="term" value="F:ATP binding"/>
    <property type="evidence" value="ECO:0007669"/>
    <property type="project" value="UniProtKB-KW"/>
</dbReference>
<dbReference type="InterPro" id="IPR001270">
    <property type="entry name" value="ClpA/B"/>
</dbReference>
<dbReference type="OrthoDB" id="9773429at2"/>
<gene>
    <name evidence="5" type="ORF">C41B8_19151</name>
</gene>
<evidence type="ECO:0000256" key="2">
    <source>
        <dbReference type="ARBA" id="ARBA00022741"/>
    </source>
</evidence>
<dbReference type="EMBL" id="APNK01000087">
    <property type="protein sequence ID" value="KEZ75607.1"/>
    <property type="molecule type" value="Genomic_DNA"/>
</dbReference>
<comment type="similarity">
    <text evidence="1">Belongs to the IS21/IS1162 putative ATP-binding protein family.</text>
</comment>
<dbReference type="RefSeq" id="WP_037342032.1">
    <property type="nucleotide sequence ID" value="NZ_APNK01000087.1"/>
</dbReference>
<protein>
    <submittedName>
        <fullName evidence="5">Transposase/IS protein</fullName>
    </submittedName>
</protein>
<dbReference type="PRINTS" id="PR00300">
    <property type="entry name" value="CLPPROTEASEA"/>
</dbReference>
<dbReference type="NCBIfam" id="NF006616">
    <property type="entry name" value="PRK09183.1"/>
    <property type="match status" value="1"/>
</dbReference>
<dbReference type="NCBIfam" id="NF038214">
    <property type="entry name" value="IS21_help_AAA"/>
    <property type="match status" value="1"/>
</dbReference>
<dbReference type="PATRIC" id="fig|1304275.5.peg.3901"/>